<dbReference type="KEGG" id="acan:ACA1_259120"/>
<dbReference type="EMBL" id="KB008148">
    <property type="protein sequence ID" value="ELR11619.1"/>
    <property type="molecule type" value="Genomic_DNA"/>
</dbReference>
<dbReference type="AlphaFoldDB" id="L8GFL0"/>
<dbReference type="RefSeq" id="XP_004333632.1">
    <property type="nucleotide sequence ID" value="XM_004333584.1"/>
</dbReference>
<dbReference type="Proteomes" id="UP000011083">
    <property type="component" value="Unassembled WGS sequence"/>
</dbReference>
<protein>
    <submittedName>
        <fullName evidence="1">Uncharacterized protein</fullName>
    </submittedName>
</protein>
<gene>
    <name evidence="1" type="ORF">ACA1_259120</name>
</gene>
<sequence length="193" mass="21215">MRNRDLPLPAIRIFAEGVLQLLRQSPSSSSPPSDTPSSAGSGAEAAKWLCGQLDVEGFVGDEANQRLANDVWIDLATHSVTLRRLKGVLKAILRSYELIEAFYRTAEFPVECAGCGGRICLSCVNLCQACHHAHAPLKQQSKVVLRRRLVHVMRVALVVELAATRRFWLLVRPRPLGTKRKNGDECSFGAGLD</sequence>
<evidence type="ECO:0000313" key="1">
    <source>
        <dbReference type="EMBL" id="ELR11619.1"/>
    </source>
</evidence>
<name>L8GFL0_ACACF</name>
<organism evidence="1 2">
    <name type="scientific">Acanthamoeba castellanii (strain ATCC 30010 / Neff)</name>
    <dbReference type="NCBI Taxonomy" id="1257118"/>
    <lineage>
        <taxon>Eukaryota</taxon>
        <taxon>Amoebozoa</taxon>
        <taxon>Discosea</taxon>
        <taxon>Longamoebia</taxon>
        <taxon>Centramoebida</taxon>
        <taxon>Acanthamoebidae</taxon>
        <taxon>Acanthamoeba</taxon>
    </lineage>
</organism>
<reference evidence="1 2" key="1">
    <citation type="journal article" date="2013" name="Genome Biol.">
        <title>Genome of Acanthamoeba castellanii highlights extensive lateral gene transfer and early evolution of tyrosine kinase signaling.</title>
        <authorList>
            <person name="Clarke M."/>
            <person name="Lohan A.J."/>
            <person name="Liu B."/>
            <person name="Lagkouvardos I."/>
            <person name="Roy S."/>
            <person name="Zafar N."/>
            <person name="Bertelli C."/>
            <person name="Schilde C."/>
            <person name="Kianianmomeni A."/>
            <person name="Burglin T.R."/>
            <person name="Frech C."/>
            <person name="Turcotte B."/>
            <person name="Kopec K.O."/>
            <person name="Synnott J.M."/>
            <person name="Choo C."/>
            <person name="Paponov I."/>
            <person name="Finkler A."/>
            <person name="Soon Heng Tan C."/>
            <person name="Hutchins A.P."/>
            <person name="Weinmeier T."/>
            <person name="Rattei T."/>
            <person name="Chu J.S."/>
            <person name="Gimenez G."/>
            <person name="Irimia M."/>
            <person name="Rigden D.J."/>
            <person name="Fitzpatrick D.A."/>
            <person name="Lorenzo-Morales J."/>
            <person name="Bateman A."/>
            <person name="Chiu C.H."/>
            <person name="Tang P."/>
            <person name="Hegemann P."/>
            <person name="Fromm H."/>
            <person name="Raoult D."/>
            <person name="Greub G."/>
            <person name="Miranda-Saavedra D."/>
            <person name="Chen N."/>
            <person name="Nash P."/>
            <person name="Ginger M.L."/>
            <person name="Horn M."/>
            <person name="Schaap P."/>
            <person name="Caler L."/>
            <person name="Loftus B."/>
        </authorList>
    </citation>
    <scope>NUCLEOTIDE SEQUENCE [LARGE SCALE GENOMIC DNA]</scope>
    <source>
        <strain evidence="1 2">Neff</strain>
    </source>
</reference>
<proteinExistence type="predicted"/>
<dbReference type="GeneID" id="14911984"/>
<dbReference type="VEuPathDB" id="AmoebaDB:ACA1_259120"/>
<accession>L8GFL0</accession>
<keyword evidence="2" id="KW-1185">Reference proteome</keyword>
<evidence type="ECO:0000313" key="2">
    <source>
        <dbReference type="Proteomes" id="UP000011083"/>
    </source>
</evidence>